<comment type="subcellular location">
    <subcellularLocation>
        <location evidence="1">Membrane</location>
        <topology evidence="1">Multi-pass membrane protein</topology>
    </subcellularLocation>
</comment>
<evidence type="ECO:0000256" key="7">
    <source>
        <dbReference type="ARBA" id="ARBA00022989"/>
    </source>
</evidence>
<evidence type="ECO:0000313" key="12">
    <source>
        <dbReference type="EMBL" id="KAJ6262706.1"/>
    </source>
</evidence>
<dbReference type="InterPro" id="IPR013525">
    <property type="entry name" value="ABC2_TM"/>
</dbReference>
<gene>
    <name evidence="12" type="ORF">Dda_1262</name>
</gene>
<evidence type="ECO:0000256" key="6">
    <source>
        <dbReference type="ARBA" id="ARBA00022840"/>
    </source>
</evidence>
<protein>
    <recommendedName>
        <fullName evidence="11">ABC transporter domain-containing protein</fullName>
    </recommendedName>
</protein>
<sequence length="680" mass="75850">MHLAEGGQSVSDWPRNRQAAADRAADETFTNTVRDKEGCMYMLWGQHLYLEMAEANGKEQSHSGTLSTDVEALPDAHLLNESVQSFSFEGLTVTVPIKGSKEERRIIDDVSGVFRAGEMVALMGPSGCGKTTLLNLLARRETNLTPTGKTYVNGGELSRSTFRKISSYVEQEDHLIGSLTARETLDFSAKLALSRSITSAERRRRIDALLASFGLVENQTTLVGTPIRRGLSGGQKRRLGVASSLITCPKILFLDEPTSGLDSAASFEVINYLKNVCKQNRLIVICSIHQPSTATFNLFDTLYLLSSGKLCYAGPLTETSSYFSTLGYEIPHFYNPAEYLLELINVDFAQDKAAATKQLQGIQTSWHSSEKHKAITQSIATVKSEKTEVVLEAQRTRNQILIPFILLHRSFVKSYRDVFAYGVRIAMYLGLAIMMGTVWLRLSTHQDSIQPFVNAIFFGSAFMSFMAVAYVPAFLEDRASFIKERNNGLYGPASFIIANFLIGIPYLFLISILFSVVSYWLSNFYPSGAAFMYWVMWLFLDLLAAEGLVVLMSSLAPIFVVSLALTAFANGLWMSVGGFLVSPKVLNVFWKYWARYIDYQAYVFQGMMVNEFSRRNYQCGEGCHCMYPSALEDQCMIDGDAVLQVYGYKTGKNGEWAGILIAIIFAYRLLAWVVLKLKKT</sequence>
<dbReference type="SUPFAM" id="SSF52540">
    <property type="entry name" value="P-loop containing nucleoside triphosphate hydrolases"/>
    <property type="match status" value="1"/>
</dbReference>
<evidence type="ECO:0000259" key="11">
    <source>
        <dbReference type="PROSITE" id="PS50893"/>
    </source>
</evidence>
<keyword evidence="6" id="KW-0067">ATP-binding</keyword>
<dbReference type="PROSITE" id="PS50893">
    <property type="entry name" value="ABC_TRANSPORTER_2"/>
    <property type="match status" value="1"/>
</dbReference>
<feature type="transmembrane region" description="Helical" evidence="10">
    <location>
        <begin position="656"/>
        <end position="675"/>
    </location>
</feature>
<dbReference type="Pfam" id="PF00005">
    <property type="entry name" value="ABC_tran"/>
    <property type="match status" value="1"/>
</dbReference>
<dbReference type="InterPro" id="IPR052215">
    <property type="entry name" value="Plant_ABCG"/>
</dbReference>
<feature type="region of interest" description="Disordered" evidence="9">
    <location>
        <begin position="1"/>
        <end position="26"/>
    </location>
</feature>
<dbReference type="PROSITE" id="PS00211">
    <property type="entry name" value="ABC_TRANSPORTER_1"/>
    <property type="match status" value="1"/>
</dbReference>
<keyword evidence="13" id="KW-1185">Reference proteome</keyword>
<comment type="similarity">
    <text evidence="2">Belongs to the ABC transporter superfamily. ABCG family. Eye pigment precursor importer (TC 3.A.1.204) subfamily.</text>
</comment>
<dbReference type="CDD" id="cd03213">
    <property type="entry name" value="ABCG_EPDR"/>
    <property type="match status" value="1"/>
</dbReference>
<feature type="transmembrane region" description="Helical" evidence="10">
    <location>
        <begin position="418"/>
        <end position="440"/>
    </location>
</feature>
<keyword evidence="5" id="KW-0547">Nucleotide-binding</keyword>
<evidence type="ECO:0000256" key="3">
    <source>
        <dbReference type="ARBA" id="ARBA00022448"/>
    </source>
</evidence>
<dbReference type="InterPro" id="IPR027417">
    <property type="entry name" value="P-loop_NTPase"/>
</dbReference>
<dbReference type="InterPro" id="IPR017871">
    <property type="entry name" value="ABC_transporter-like_CS"/>
</dbReference>
<evidence type="ECO:0000256" key="5">
    <source>
        <dbReference type="ARBA" id="ARBA00022741"/>
    </source>
</evidence>
<dbReference type="Proteomes" id="UP001221413">
    <property type="component" value="Unassembled WGS sequence"/>
</dbReference>
<evidence type="ECO:0000256" key="2">
    <source>
        <dbReference type="ARBA" id="ARBA00005814"/>
    </source>
</evidence>
<reference evidence="12" key="1">
    <citation type="submission" date="2023-01" db="EMBL/GenBank/DDBJ databases">
        <title>The chitinases involved in constricting ring structure development in the nematode-trapping fungus Drechslerella dactyloides.</title>
        <authorList>
            <person name="Wang R."/>
            <person name="Zhang L."/>
            <person name="Tang P."/>
            <person name="Li S."/>
            <person name="Liang L."/>
        </authorList>
    </citation>
    <scope>NUCLEOTIDE SEQUENCE</scope>
    <source>
        <strain evidence="12">YMF1.00031</strain>
    </source>
</reference>
<feature type="transmembrane region" description="Helical" evidence="10">
    <location>
        <begin position="452"/>
        <end position="475"/>
    </location>
</feature>
<organism evidence="12 13">
    <name type="scientific">Drechslerella dactyloides</name>
    <name type="common">Nematode-trapping fungus</name>
    <name type="synonym">Arthrobotrys dactyloides</name>
    <dbReference type="NCBI Taxonomy" id="74499"/>
    <lineage>
        <taxon>Eukaryota</taxon>
        <taxon>Fungi</taxon>
        <taxon>Dikarya</taxon>
        <taxon>Ascomycota</taxon>
        <taxon>Pezizomycotina</taxon>
        <taxon>Orbiliomycetes</taxon>
        <taxon>Orbiliales</taxon>
        <taxon>Orbiliaceae</taxon>
        <taxon>Drechslerella</taxon>
    </lineage>
</organism>
<evidence type="ECO:0000313" key="13">
    <source>
        <dbReference type="Proteomes" id="UP001221413"/>
    </source>
</evidence>
<dbReference type="GO" id="GO:0016887">
    <property type="term" value="F:ATP hydrolysis activity"/>
    <property type="evidence" value="ECO:0007669"/>
    <property type="project" value="InterPro"/>
</dbReference>
<dbReference type="Gene3D" id="3.40.50.300">
    <property type="entry name" value="P-loop containing nucleotide triphosphate hydrolases"/>
    <property type="match status" value="1"/>
</dbReference>
<feature type="transmembrane region" description="Helical" evidence="10">
    <location>
        <begin position="531"/>
        <end position="551"/>
    </location>
</feature>
<evidence type="ECO:0000256" key="9">
    <source>
        <dbReference type="SAM" id="MobiDB-lite"/>
    </source>
</evidence>
<dbReference type="GO" id="GO:0016020">
    <property type="term" value="C:membrane"/>
    <property type="evidence" value="ECO:0007669"/>
    <property type="project" value="UniProtKB-SubCell"/>
</dbReference>
<evidence type="ECO:0000256" key="8">
    <source>
        <dbReference type="ARBA" id="ARBA00023136"/>
    </source>
</evidence>
<evidence type="ECO:0000256" key="4">
    <source>
        <dbReference type="ARBA" id="ARBA00022692"/>
    </source>
</evidence>
<dbReference type="GO" id="GO:0140359">
    <property type="term" value="F:ABC-type transporter activity"/>
    <property type="evidence" value="ECO:0007669"/>
    <property type="project" value="InterPro"/>
</dbReference>
<dbReference type="PANTHER" id="PTHR48042">
    <property type="entry name" value="ABC TRANSPORTER G FAMILY MEMBER 11"/>
    <property type="match status" value="1"/>
</dbReference>
<name>A0AAD6NKF6_DREDA</name>
<dbReference type="PANTHER" id="PTHR48042:SF11">
    <property type="entry name" value="ABC TRANSPORTER G FAMILY MEMBER 11"/>
    <property type="match status" value="1"/>
</dbReference>
<proteinExistence type="inferred from homology"/>
<feature type="transmembrane region" description="Helical" evidence="10">
    <location>
        <begin position="558"/>
        <end position="581"/>
    </location>
</feature>
<keyword evidence="7 10" id="KW-1133">Transmembrane helix</keyword>
<feature type="domain" description="ABC transporter" evidence="11">
    <location>
        <begin position="86"/>
        <end position="332"/>
    </location>
</feature>
<keyword evidence="8 10" id="KW-0472">Membrane</keyword>
<dbReference type="GO" id="GO:0005524">
    <property type="term" value="F:ATP binding"/>
    <property type="evidence" value="ECO:0007669"/>
    <property type="project" value="UniProtKB-KW"/>
</dbReference>
<dbReference type="AlphaFoldDB" id="A0AAD6NKF6"/>
<dbReference type="Pfam" id="PF19055">
    <property type="entry name" value="ABC2_membrane_7"/>
    <property type="match status" value="1"/>
</dbReference>
<dbReference type="Pfam" id="PF01061">
    <property type="entry name" value="ABC2_membrane"/>
    <property type="match status" value="1"/>
</dbReference>
<dbReference type="EMBL" id="JAQGDS010000002">
    <property type="protein sequence ID" value="KAJ6262706.1"/>
    <property type="molecule type" value="Genomic_DNA"/>
</dbReference>
<evidence type="ECO:0000256" key="1">
    <source>
        <dbReference type="ARBA" id="ARBA00004141"/>
    </source>
</evidence>
<accession>A0AAD6NKF6</accession>
<dbReference type="InterPro" id="IPR003439">
    <property type="entry name" value="ABC_transporter-like_ATP-bd"/>
</dbReference>
<evidence type="ECO:0000256" key="10">
    <source>
        <dbReference type="SAM" id="Phobius"/>
    </source>
</evidence>
<dbReference type="InterPro" id="IPR043926">
    <property type="entry name" value="ABCG_dom"/>
</dbReference>
<feature type="transmembrane region" description="Helical" evidence="10">
    <location>
        <begin position="496"/>
        <end position="519"/>
    </location>
</feature>
<dbReference type="InterPro" id="IPR003593">
    <property type="entry name" value="AAA+_ATPase"/>
</dbReference>
<comment type="caution">
    <text evidence="12">The sequence shown here is derived from an EMBL/GenBank/DDBJ whole genome shotgun (WGS) entry which is preliminary data.</text>
</comment>
<keyword evidence="4 10" id="KW-0812">Transmembrane</keyword>
<keyword evidence="3" id="KW-0813">Transport</keyword>
<dbReference type="SMART" id="SM00382">
    <property type="entry name" value="AAA"/>
    <property type="match status" value="1"/>
</dbReference>